<dbReference type="RefSeq" id="WP_132214043.1">
    <property type="nucleotide sequence ID" value="NZ_OX156936.1"/>
</dbReference>
<sequence length="101" mass="10882">MGGKAYTSGDDLSVNITNETADCSSTIFDYDLYVSTYVTPEVGTYNNVNVIFHSGDETPYNYLSGTVEVTAISDTEITVKILAESSSEKTVEGVFTVPICD</sequence>
<accession>A0A4R1RR67</accession>
<dbReference type="Proteomes" id="UP000295455">
    <property type="component" value="Unassembled WGS sequence"/>
</dbReference>
<keyword evidence="2" id="KW-1185">Reference proteome</keyword>
<protein>
    <submittedName>
        <fullName evidence="1">Uncharacterized protein</fullName>
    </submittedName>
</protein>
<gene>
    <name evidence="1" type="ORF">EV196_101237</name>
</gene>
<dbReference type="OrthoDB" id="1439552at2"/>
<dbReference type="EMBL" id="SLUP01000001">
    <property type="protein sequence ID" value="TCL68814.1"/>
    <property type="molecule type" value="Genomic_DNA"/>
</dbReference>
<dbReference type="AlphaFoldDB" id="A0A4R1RR67"/>
<organism evidence="1 2">
    <name type="scientific">Mariniflexile fucanivorans</name>
    <dbReference type="NCBI Taxonomy" id="264023"/>
    <lineage>
        <taxon>Bacteria</taxon>
        <taxon>Pseudomonadati</taxon>
        <taxon>Bacteroidota</taxon>
        <taxon>Flavobacteriia</taxon>
        <taxon>Flavobacteriales</taxon>
        <taxon>Flavobacteriaceae</taxon>
        <taxon>Mariniflexile</taxon>
    </lineage>
</organism>
<evidence type="ECO:0000313" key="1">
    <source>
        <dbReference type="EMBL" id="TCL68814.1"/>
    </source>
</evidence>
<name>A0A4R1RR67_9FLAO</name>
<comment type="caution">
    <text evidence="1">The sequence shown here is derived from an EMBL/GenBank/DDBJ whole genome shotgun (WGS) entry which is preliminary data.</text>
</comment>
<evidence type="ECO:0000313" key="2">
    <source>
        <dbReference type="Proteomes" id="UP000295455"/>
    </source>
</evidence>
<proteinExistence type="predicted"/>
<reference evidence="1 2" key="1">
    <citation type="submission" date="2019-03" db="EMBL/GenBank/DDBJ databases">
        <title>Genomic Encyclopedia of Type Strains, Phase IV (KMG-IV): sequencing the most valuable type-strain genomes for metagenomic binning, comparative biology and taxonomic classification.</title>
        <authorList>
            <person name="Goeker M."/>
        </authorList>
    </citation>
    <scope>NUCLEOTIDE SEQUENCE [LARGE SCALE GENOMIC DNA]</scope>
    <source>
        <strain evidence="1 2">DSM 18792</strain>
    </source>
</reference>